<organism evidence="1 2">
    <name type="scientific">Streptoalloteichus hindustanus</name>
    <dbReference type="NCBI Taxonomy" id="2017"/>
    <lineage>
        <taxon>Bacteria</taxon>
        <taxon>Bacillati</taxon>
        <taxon>Actinomycetota</taxon>
        <taxon>Actinomycetes</taxon>
        <taxon>Pseudonocardiales</taxon>
        <taxon>Pseudonocardiaceae</taxon>
        <taxon>Streptoalloteichus</taxon>
    </lineage>
</organism>
<keyword evidence="2" id="KW-1185">Reference proteome</keyword>
<name>A0A1M4UWS1_STRHI</name>
<evidence type="ECO:0000313" key="2">
    <source>
        <dbReference type="Proteomes" id="UP000184501"/>
    </source>
</evidence>
<reference evidence="1 2" key="1">
    <citation type="submission" date="2016-11" db="EMBL/GenBank/DDBJ databases">
        <authorList>
            <person name="Jaros S."/>
            <person name="Januszkiewicz K."/>
            <person name="Wedrychowicz H."/>
        </authorList>
    </citation>
    <scope>NUCLEOTIDE SEQUENCE [LARGE SCALE GENOMIC DNA]</scope>
    <source>
        <strain evidence="1 2">DSM 44523</strain>
    </source>
</reference>
<dbReference type="PANTHER" id="PTHR40053">
    <property type="entry name" value="SPORULATION-CONTROL PROTEIN SPO0M"/>
    <property type="match status" value="1"/>
</dbReference>
<gene>
    <name evidence="1" type="ORF">SAMN05444320_101564</name>
</gene>
<sequence>MVFEKLPAAVGIGGVSVELVTHQDSTHPGGSVGGFLRLQGGRERRDLTGVLVEFVAGVRGGRPGAGADGAEFLPFHRTLVRDHLSLAPGQVVDLPFTAGVPFEAPISVLGGRHLPGTRLGLRARFETAGGGGATGAVPVALRALPVQQRLLCAVERLGFPLRAAICVDGQVPDARQRLPFRQEVEFGPSAHYRDARGLRVTFVTDERGVDVRVEITGRPEVARVSTPHTAADSVDWAAEVRRLVGPRTSGAGDGQ</sequence>
<dbReference type="InterPro" id="IPR009776">
    <property type="entry name" value="Spore_0_M"/>
</dbReference>
<proteinExistence type="predicted"/>
<dbReference type="OrthoDB" id="3431481at2"/>
<protein>
    <submittedName>
        <fullName evidence="1">Sporulation-control protein</fullName>
    </submittedName>
</protein>
<accession>A0A1M4UWS1</accession>
<evidence type="ECO:0000313" key="1">
    <source>
        <dbReference type="EMBL" id="SHE61073.1"/>
    </source>
</evidence>
<dbReference type="Pfam" id="PF07070">
    <property type="entry name" value="Spo0M"/>
    <property type="match status" value="1"/>
</dbReference>
<dbReference type="STRING" id="2017.SAMN05444320_101564"/>
<dbReference type="AlphaFoldDB" id="A0A1M4UWS1"/>
<dbReference type="EMBL" id="FQVN01000001">
    <property type="protein sequence ID" value="SHE61073.1"/>
    <property type="molecule type" value="Genomic_DNA"/>
</dbReference>
<dbReference type="PANTHER" id="PTHR40053:SF1">
    <property type="entry name" value="SPORULATION-CONTROL PROTEIN SPO0M"/>
    <property type="match status" value="1"/>
</dbReference>
<dbReference type="Proteomes" id="UP000184501">
    <property type="component" value="Unassembled WGS sequence"/>
</dbReference>
<dbReference type="RefSeq" id="WP_073479709.1">
    <property type="nucleotide sequence ID" value="NZ_FQVN01000001.1"/>
</dbReference>